<gene>
    <name evidence="1" type="ORF">GUJ93_ZPchr0004g38916</name>
</gene>
<reference evidence="1" key="1">
    <citation type="journal article" date="2021" name="bioRxiv">
        <title>Whole Genome Assembly and Annotation of Northern Wild Rice, Zizania palustris L., Supports a Whole Genome Duplication in the Zizania Genus.</title>
        <authorList>
            <person name="Haas M."/>
            <person name="Kono T."/>
            <person name="Macchietto M."/>
            <person name="Millas R."/>
            <person name="McGilp L."/>
            <person name="Shao M."/>
            <person name="Duquette J."/>
            <person name="Hirsch C.N."/>
            <person name="Kimball J."/>
        </authorList>
    </citation>
    <scope>NUCLEOTIDE SEQUENCE</scope>
    <source>
        <tissue evidence="1">Fresh leaf tissue</tissue>
    </source>
</reference>
<name>A0A8J5S1A8_ZIZPA</name>
<dbReference type="AlphaFoldDB" id="A0A8J5S1A8"/>
<protein>
    <submittedName>
        <fullName evidence="1">Uncharacterized protein</fullName>
    </submittedName>
</protein>
<reference evidence="1" key="2">
    <citation type="submission" date="2021-02" db="EMBL/GenBank/DDBJ databases">
        <authorList>
            <person name="Kimball J.A."/>
            <person name="Haas M.W."/>
            <person name="Macchietto M."/>
            <person name="Kono T."/>
            <person name="Duquette J."/>
            <person name="Shao M."/>
        </authorList>
    </citation>
    <scope>NUCLEOTIDE SEQUENCE</scope>
    <source>
        <tissue evidence="1">Fresh leaf tissue</tissue>
    </source>
</reference>
<sequence>MDGLLDDSPIGYCTRSYIQSRMRKRMETLTEAIDDAKLRGNDVKRRQQVRESSKRRSMRLLKAKKLRRGFKAVVDKIKRLRLMRIRVKGLARFSGHCQCFAVPKMTMAQRNEHCKYHKLE</sequence>
<comment type="caution">
    <text evidence="1">The sequence shown here is derived from an EMBL/GenBank/DDBJ whole genome shotgun (WGS) entry which is preliminary data.</text>
</comment>
<keyword evidence="2" id="KW-1185">Reference proteome</keyword>
<accession>A0A8J5S1A8</accession>
<evidence type="ECO:0000313" key="2">
    <source>
        <dbReference type="Proteomes" id="UP000729402"/>
    </source>
</evidence>
<dbReference type="Proteomes" id="UP000729402">
    <property type="component" value="Unassembled WGS sequence"/>
</dbReference>
<organism evidence="1 2">
    <name type="scientific">Zizania palustris</name>
    <name type="common">Northern wild rice</name>
    <dbReference type="NCBI Taxonomy" id="103762"/>
    <lineage>
        <taxon>Eukaryota</taxon>
        <taxon>Viridiplantae</taxon>
        <taxon>Streptophyta</taxon>
        <taxon>Embryophyta</taxon>
        <taxon>Tracheophyta</taxon>
        <taxon>Spermatophyta</taxon>
        <taxon>Magnoliopsida</taxon>
        <taxon>Liliopsida</taxon>
        <taxon>Poales</taxon>
        <taxon>Poaceae</taxon>
        <taxon>BOP clade</taxon>
        <taxon>Oryzoideae</taxon>
        <taxon>Oryzeae</taxon>
        <taxon>Zizaniinae</taxon>
        <taxon>Zizania</taxon>
    </lineage>
</organism>
<evidence type="ECO:0000313" key="1">
    <source>
        <dbReference type="EMBL" id="KAG8065276.1"/>
    </source>
</evidence>
<proteinExistence type="predicted"/>
<dbReference type="EMBL" id="JAAALK010000285">
    <property type="protein sequence ID" value="KAG8065276.1"/>
    <property type="molecule type" value="Genomic_DNA"/>
</dbReference>